<proteinExistence type="predicted"/>
<keyword evidence="2" id="KW-1185">Reference proteome</keyword>
<sequence>MRTTMPAGMWVQPGWPTHEASKIATQSQRIFYSLQHECKPTAMPDMFQASERKLYHEKEGKENSVAGMMKGLHNAARSRQSGQVDSSIPWWTAPCLSLTSAKHAVMTRT</sequence>
<name>A0AA35LGM0_9SAUR</name>
<dbReference type="AlphaFoldDB" id="A0AA35LGM0"/>
<dbReference type="Proteomes" id="UP001178461">
    <property type="component" value="Chromosome 17"/>
</dbReference>
<dbReference type="EMBL" id="OX395142">
    <property type="protein sequence ID" value="CAI5795960.1"/>
    <property type="molecule type" value="Genomic_DNA"/>
</dbReference>
<evidence type="ECO:0000313" key="1">
    <source>
        <dbReference type="EMBL" id="CAI5795960.1"/>
    </source>
</evidence>
<gene>
    <name evidence="1" type="ORF">PODLI_1B000144</name>
</gene>
<organism evidence="1 2">
    <name type="scientific">Podarcis lilfordi</name>
    <name type="common">Lilford's wall lizard</name>
    <dbReference type="NCBI Taxonomy" id="74358"/>
    <lineage>
        <taxon>Eukaryota</taxon>
        <taxon>Metazoa</taxon>
        <taxon>Chordata</taxon>
        <taxon>Craniata</taxon>
        <taxon>Vertebrata</taxon>
        <taxon>Euteleostomi</taxon>
        <taxon>Lepidosauria</taxon>
        <taxon>Squamata</taxon>
        <taxon>Bifurcata</taxon>
        <taxon>Unidentata</taxon>
        <taxon>Episquamata</taxon>
        <taxon>Laterata</taxon>
        <taxon>Lacertibaenia</taxon>
        <taxon>Lacertidae</taxon>
        <taxon>Podarcis</taxon>
    </lineage>
</organism>
<accession>A0AA35LGM0</accession>
<evidence type="ECO:0000313" key="2">
    <source>
        <dbReference type="Proteomes" id="UP001178461"/>
    </source>
</evidence>
<reference evidence="1" key="1">
    <citation type="submission" date="2022-12" db="EMBL/GenBank/DDBJ databases">
        <authorList>
            <person name="Alioto T."/>
            <person name="Alioto T."/>
            <person name="Gomez Garrido J."/>
        </authorList>
    </citation>
    <scope>NUCLEOTIDE SEQUENCE</scope>
</reference>
<protein>
    <submittedName>
        <fullName evidence="1">Uncharacterized protein</fullName>
    </submittedName>
</protein>